<dbReference type="InterPro" id="IPR001647">
    <property type="entry name" value="HTH_TetR"/>
</dbReference>
<dbReference type="PROSITE" id="PS50977">
    <property type="entry name" value="HTH_TETR_2"/>
    <property type="match status" value="1"/>
</dbReference>
<accession>A0A543BZG5</accession>
<dbReference type="Proteomes" id="UP000316096">
    <property type="component" value="Unassembled WGS sequence"/>
</dbReference>
<sequence>MTSESPRQGLNARQAETVDKLLAAGLAEVREVGHEALTIRTVAQRAGVSPATAYTYLASKNHLFAELFWRHLAADDAARAGGHGDAVKRVQNAVHGMVARIVAEPELAAAVTPALLGADPDVARLRLRIGGEFLARFEAALREPGSDEPADPAVLEVLVFTFSGALLQAGMGLLTYDAMAGRLESAVAVILRGNEVGR</sequence>
<dbReference type="GO" id="GO:0003700">
    <property type="term" value="F:DNA-binding transcription factor activity"/>
    <property type="evidence" value="ECO:0007669"/>
    <property type="project" value="TreeGrafter"/>
</dbReference>
<evidence type="ECO:0000259" key="5">
    <source>
        <dbReference type="PROSITE" id="PS50977"/>
    </source>
</evidence>
<dbReference type="OrthoDB" id="3476820at2"/>
<keyword evidence="7" id="KW-1185">Reference proteome</keyword>
<protein>
    <submittedName>
        <fullName evidence="6">TetR family transcriptional regulator</fullName>
    </submittedName>
</protein>
<name>A0A543BZG5_9ACTN</name>
<keyword evidence="1" id="KW-0805">Transcription regulation</keyword>
<evidence type="ECO:0000256" key="4">
    <source>
        <dbReference type="PROSITE-ProRule" id="PRU00335"/>
    </source>
</evidence>
<dbReference type="EMBL" id="VFOZ01000002">
    <property type="protein sequence ID" value="TQL90220.1"/>
    <property type="molecule type" value="Genomic_DNA"/>
</dbReference>
<dbReference type="PANTHER" id="PTHR30055:SF234">
    <property type="entry name" value="HTH-TYPE TRANSCRIPTIONAL REGULATOR BETI"/>
    <property type="match status" value="1"/>
</dbReference>
<reference evidence="6 7" key="1">
    <citation type="submission" date="2019-06" db="EMBL/GenBank/DDBJ databases">
        <title>Sequencing the genomes of 1000 actinobacteria strains.</title>
        <authorList>
            <person name="Klenk H.-P."/>
        </authorList>
    </citation>
    <scope>NUCLEOTIDE SEQUENCE [LARGE SCALE GENOMIC DNA]</scope>
    <source>
        <strain evidence="6 7">DSM 102200</strain>
    </source>
</reference>
<feature type="DNA-binding region" description="H-T-H motif" evidence="4">
    <location>
        <begin position="38"/>
        <end position="57"/>
    </location>
</feature>
<dbReference type="Pfam" id="PF00440">
    <property type="entry name" value="TetR_N"/>
    <property type="match status" value="1"/>
</dbReference>
<dbReference type="InterPro" id="IPR009057">
    <property type="entry name" value="Homeodomain-like_sf"/>
</dbReference>
<organism evidence="6 7">
    <name type="scientific">Actinoallomurus bryophytorum</name>
    <dbReference type="NCBI Taxonomy" id="1490222"/>
    <lineage>
        <taxon>Bacteria</taxon>
        <taxon>Bacillati</taxon>
        <taxon>Actinomycetota</taxon>
        <taxon>Actinomycetes</taxon>
        <taxon>Streptosporangiales</taxon>
        <taxon>Thermomonosporaceae</taxon>
        <taxon>Actinoallomurus</taxon>
    </lineage>
</organism>
<evidence type="ECO:0000256" key="3">
    <source>
        <dbReference type="ARBA" id="ARBA00023163"/>
    </source>
</evidence>
<feature type="domain" description="HTH tetR-type" evidence="5">
    <location>
        <begin position="15"/>
        <end position="75"/>
    </location>
</feature>
<evidence type="ECO:0000313" key="6">
    <source>
        <dbReference type="EMBL" id="TQL90220.1"/>
    </source>
</evidence>
<dbReference type="Gene3D" id="1.10.357.10">
    <property type="entry name" value="Tetracycline Repressor, domain 2"/>
    <property type="match status" value="1"/>
</dbReference>
<evidence type="ECO:0000313" key="7">
    <source>
        <dbReference type="Proteomes" id="UP000316096"/>
    </source>
</evidence>
<comment type="caution">
    <text evidence="6">The sequence shown here is derived from an EMBL/GenBank/DDBJ whole genome shotgun (WGS) entry which is preliminary data.</text>
</comment>
<dbReference type="PANTHER" id="PTHR30055">
    <property type="entry name" value="HTH-TYPE TRANSCRIPTIONAL REGULATOR RUTR"/>
    <property type="match status" value="1"/>
</dbReference>
<dbReference type="GO" id="GO:0000976">
    <property type="term" value="F:transcription cis-regulatory region binding"/>
    <property type="evidence" value="ECO:0007669"/>
    <property type="project" value="TreeGrafter"/>
</dbReference>
<gene>
    <name evidence="6" type="ORF">FB559_7513</name>
</gene>
<dbReference type="AlphaFoldDB" id="A0A543BZG5"/>
<evidence type="ECO:0000256" key="1">
    <source>
        <dbReference type="ARBA" id="ARBA00023015"/>
    </source>
</evidence>
<dbReference type="SUPFAM" id="SSF46689">
    <property type="entry name" value="Homeodomain-like"/>
    <property type="match status" value="1"/>
</dbReference>
<evidence type="ECO:0000256" key="2">
    <source>
        <dbReference type="ARBA" id="ARBA00023125"/>
    </source>
</evidence>
<proteinExistence type="predicted"/>
<keyword evidence="3" id="KW-0804">Transcription</keyword>
<dbReference type="InterPro" id="IPR050109">
    <property type="entry name" value="HTH-type_TetR-like_transc_reg"/>
</dbReference>
<keyword evidence="2 4" id="KW-0238">DNA-binding</keyword>